<feature type="transmembrane region" description="Helical" evidence="9">
    <location>
        <begin position="314"/>
        <end position="338"/>
    </location>
</feature>
<dbReference type="PROSITE" id="PS50929">
    <property type="entry name" value="ABC_TM1F"/>
    <property type="match status" value="1"/>
</dbReference>
<dbReference type="EMBL" id="CP056065">
    <property type="protein sequence ID" value="UKJ87581.2"/>
    <property type="molecule type" value="Genomic_DNA"/>
</dbReference>
<dbReference type="GO" id="GO:0140359">
    <property type="term" value="F:ABC-type transporter activity"/>
    <property type="evidence" value="ECO:0007669"/>
    <property type="project" value="InterPro"/>
</dbReference>
<feature type="transmembrane region" description="Helical" evidence="9">
    <location>
        <begin position="431"/>
        <end position="450"/>
    </location>
</feature>
<evidence type="ECO:0000256" key="6">
    <source>
        <dbReference type="ARBA" id="ARBA00022840"/>
    </source>
</evidence>
<dbReference type="PROSITE" id="PS00211">
    <property type="entry name" value="ABC_TRANSPORTER_1"/>
    <property type="match status" value="1"/>
</dbReference>
<dbReference type="PANTHER" id="PTHR24223">
    <property type="entry name" value="ATP-BINDING CASSETTE SUB-FAMILY C"/>
    <property type="match status" value="1"/>
</dbReference>
<reference evidence="12" key="1">
    <citation type="submission" date="2022-07" db="EMBL/GenBank/DDBJ databases">
        <title>Evaluation of T. orientalis genome assembly methods using nanopore sequencing and analysis of variation between genomes.</title>
        <authorList>
            <person name="Yam J."/>
            <person name="Micallef M.L."/>
            <person name="Liu M."/>
            <person name="Djordjevic S.P."/>
            <person name="Bogema D.R."/>
            <person name="Jenkins C."/>
        </authorList>
    </citation>
    <scope>NUCLEOTIDE SEQUENCE</scope>
    <source>
        <strain evidence="12">Fish Creek</strain>
    </source>
</reference>
<protein>
    <recommendedName>
        <fullName evidence="14">ABC transporter</fullName>
    </recommendedName>
</protein>
<dbReference type="InterPro" id="IPR027417">
    <property type="entry name" value="P-loop_NTPase"/>
</dbReference>
<evidence type="ECO:0000313" key="12">
    <source>
        <dbReference type="EMBL" id="UKJ87581.2"/>
    </source>
</evidence>
<comment type="subcellular location">
    <subcellularLocation>
        <location evidence="1">Membrane</location>
        <topology evidence="1">Multi-pass membrane protein</topology>
    </subcellularLocation>
</comment>
<dbReference type="SMART" id="SM00382">
    <property type="entry name" value="AAA"/>
    <property type="match status" value="2"/>
</dbReference>
<evidence type="ECO:0000256" key="5">
    <source>
        <dbReference type="ARBA" id="ARBA00022741"/>
    </source>
</evidence>
<comment type="similarity">
    <text evidence="2">Belongs to the ABC transporter superfamily. ABCC family. Conjugate transporter (TC 3.A.1.208) subfamily.</text>
</comment>
<feature type="domain" description="ABC transmembrane type-1" evidence="11">
    <location>
        <begin position="969"/>
        <end position="1095"/>
    </location>
</feature>
<dbReference type="GO" id="GO:0005524">
    <property type="term" value="F:ATP binding"/>
    <property type="evidence" value="ECO:0007669"/>
    <property type="project" value="UniProtKB-KW"/>
</dbReference>
<dbReference type="InterPro" id="IPR036640">
    <property type="entry name" value="ABC1_TM_sf"/>
</dbReference>
<gene>
    <name evidence="12" type="ORF">MACJ_000016</name>
</gene>
<dbReference type="InterPro" id="IPR017871">
    <property type="entry name" value="ABC_transporter-like_CS"/>
</dbReference>
<dbReference type="SUPFAM" id="SSF90123">
    <property type="entry name" value="ABC transporter transmembrane region"/>
    <property type="match status" value="1"/>
</dbReference>
<feature type="transmembrane region" description="Helical" evidence="9">
    <location>
        <begin position="833"/>
        <end position="857"/>
    </location>
</feature>
<evidence type="ECO:0000256" key="8">
    <source>
        <dbReference type="ARBA" id="ARBA00023136"/>
    </source>
</evidence>
<feature type="transmembrane region" description="Helical" evidence="9">
    <location>
        <begin position="386"/>
        <end position="411"/>
    </location>
</feature>
<dbReference type="PANTHER" id="PTHR24223:SF456">
    <property type="entry name" value="MULTIDRUG RESISTANCE-ASSOCIATED PROTEIN LETHAL(2)03659"/>
    <property type="match status" value="1"/>
</dbReference>
<keyword evidence="8 9" id="KW-0472">Membrane</keyword>
<feature type="domain" description="ABC transporter" evidence="10">
    <location>
        <begin position="508"/>
        <end position="765"/>
    </location>
</feature>
<evidence type="ECO:0000259" key="11">
    <source>
        <dbReference type="PROSITE" id="PS50929"/>
    </source>
</evidence>
<evidence type="ECO:0000256" key="9">
    <source>
        <dbReference type="SAM" id="Phobius"/>
    </source>
</evidence>
<dbReference type="InterPro" id="IPR003439">
    <property type="entry name" value="ABC_transporter-like_ATP-bd"/>
</dbReference>
<dbReference type="Gene3D" id="3.40.50.300">
    <property type="entry name" value="P-loop containing nucleotide triphosphate hydrolases"/>
    <property type="match status" value="2"/>
</dbReference>
<dbReference type="Proteomes" id="UP000244803">
    <property type="component" value="Chromosome 1"/>
</dbReference>
<dbReference type="InterPro" id="IPR050173">
    <property type="entry name" value="ABC_transporter_C-like"/>
</dbReference>
<evidence type="ECO:0000256" key="4">
    <source>
        <dbReference type="ARBA" id="ARBA00022692"/>
    </source>
</evidence>
<evidence type="ECO:0000256" key="1">
    <source>
        <dbReference type="ARBA" id="ARBA00004141"/>
    </source>
</evidence>
<evidence type="ECO:0008006" key="14">
    <source>
        <dbReference type="Google" id="ProtNLM"/>
    </source>
</evidence>
<accession>A0A976QRC4</accession>
<keyword evidence="5" id="KW-0547">Nucleotide-binding</keyword>
<evidence type="ECO:0000256" key="7">
    <source>
        <dbReference type="ARBA" id="ARBA00022989"/>
    </source>
</evidence>
<feature type="transmembrane region" description="Helical" evidence="9">
    <location>
        <begin position="167"/>
        <end position="190"/>
    </location>
</feature>
<dbReference type="InterPro" id="IPR011527">
    <property type="entry name" value="ABC1_TM_dom"/>
</dbReference>
<evidence type="ECO:0000313" key="13">
    <source>
        <dbReference type="Proteomes" id="UP000244803"/>
    </source>
</evidence>
<name>A0A976QRC4_THEOR</name>
<proteinExistence type="inferred from homology"/>
<sequence length="1459" mass="166694">MNGKISKSSVCGDGPEHLFWESELYFKSHFKNLKNKEFTYYDNSSVIKYLFYHWVHKWVKYFSTRNVEPYKLHPVLVSDQILKYQPIFSKHVSDGIVRLDSYLTAKSQSRAASAKKPYRSILLRALLLTLWKRILIVLIALIGCNLMSMSISMLVKKTLAFIEQKSFNLVKMFFLLLSILICQILEGVVLENISFYMNRLMCVVLYLFSICTCMHSLCHRRKYFNDINGFNSLSVCNQVLHSSSPDSECSKNPLYCQALRYQNHEISPKIFNLDFNDCFFIGYSIQAIKQITEFLTNFIYGAYLVSKQVKANLWFLYLVGVVFLLTMFVTESLNAYVYKFVLYLRDRKVTKYNDILISLDKVKKTLYDDIAINNITQARNDELSLVFINMFLTFFNMTVNTCCANVSFYIIKRSFVKIVNSASVVTDINTAAFMATFYIFIRMVSIMFIIPKAVKVCGMGYASFRRLDKFIKSCSPNFYTADSRFTGSTNVASIVTEVTNQIPSGVVVYYKDATFAWVHSREELLDKKYEPCLKNVNFELKRGEMAIVTGSKGSGKSNFIKTMLGEMTLVGGSMAVVPLHTSMPIFYASQDIFLQHGTIRSNITFGYRFEEDVYNAVLRAVELEYDVSTWEKGDLRVVSENAHSLSGGQRVRMELARAVYAYLIFHRVNKQYNNSKCSFLMCLDASFHGLDPYVSKNIFNNLFNLKTGLFTKDDLSVVLTSSKQTLDICSRLPHLAEVPNPPIYNVKNNKLKFYSYLHDFIKVNKPVNDDYKYFSAKTAGPCEMNYLTDDMLSLCSSDGTTRLGRMEVTKEKYSKSFKSYLREELSDKKFNPYLVFMKPAVLAFILYILLTASLSVLENVKMVLSTRLSDYISGNIKKHKAGEFVDLSEIKTKADTSLKIITIFVVSIILVSFIGTLCVTAGSFISSRKIHEYSLKSVFTHSSSVLKVKKQITQVVTFLSCDHSMIDDVRKYVTSMARINFAYLESRYHLNSVLEDAISGCSVNRSFNKVKDLETAFYEHRDYYARSKFMLNYIISWGTISLNWTLSLITLLVLVFPIILDKYTKYKMKAGHIGLALSLCVGVSKSFTFFSMVYSLAEVLLVSVVRFQYFLPPGKKLRFDRCINTHEEDVVNPVNKSLDSEDRKRLLRRRAIEFKADNKKFYGLKRLFYHPKLSIVDSTLFLPAEHKGVELKDVCVYTTPDLTTESMILRNITVSAHKSEVIGMVGRTGAGKTTLLSVMQNIIANRTGQVLLDGTDLNKIPKAILRQIIGVLPQLPFVFRGWTVRKFLDPRRLFTDDDINQALENCGLLKFVSGLPGGNKLNTVLLKERLGLSNHDKRTKSDDESDMSLSNTQLRTLSLVRLVLYRHFFRVIVVDEPPEEDLPEETTTKDDLAVPIYDLLQKHFSHCTTFVTAHDVNVLKTCTSVWVIHDGCLVKTCKASDVSANESIASIIEQNVKRN</sequence>
<feature type="transmembrane region" description="Helical" evidence="9">
    <location>
        <begin position="1034"/>
        <end position="1058"/>
    </location>
</feature>
<dbReference type="GO" id="GO:0016020">
    <property type="term" value="C:membrane"/>
    <property type="evidence" value="ECO:0007669"/>
    <property type="project" value="UniProtKB-SubCell"/>
</dbReference>
<feature type="transmembrane region" description="Helical" evidence="9">
    <location>
        <begin position="134"/>
        <end position="155"/>
    </location>
</feature>
<evidence type="ECO:0000256" key="2">
    <source>
        <dbReference type="ARBA" id="ARBA00009726"/>
    </source>
</evidence>
<keyword evidence="3" id="KW-0813">Transport</keyword>
<dbReference type="PROSITE" id="PS50893">
    <property type="entry name" value="ABC_TRANSPORTER_2"/>
    <property type="match status" value="2"/>
</dbReference>
<dbReference type="OrthoDB" id="4865934at2759"/>
<feature type="transmembrane region" description="Helical" evidence="9">
    <location>
        <begin position="1070"/>
        <end position="1087"/>
    </location>
</feature>
<evidence type="ECO:0000256" key="3">
    <source>
        <dbReference type="ARBA" id="ARBA00022448"/>
    </source>
</evidence>
<organism evidence="12 13">
    <name type="scientific">Theileria orientalis</name>
    <dbReference type="NCBI Taxonomy" id="68886"/>
    <lineage>
        <taxon>Eukaryota</taxon>
        <taxon>Sar</taxon>
        <taxon>Alveolata</taxon>
        <taxon>Apicomplexa</taxon>
        <taxon>Aconoidasida</taxon>
        <taxon>Piroplasmida</taxon>
        <taxon>Theileriidae</taxon>
        <taxon>Theileria</taxon>
    </lineage>
</organism>
<keyword evidence="7 9" id="KW-1133">Transmembrane helix</keyword>
<evidence type="ECO:0000259" key="10">
    <source>
        <dbReference type="PROSITE" id="PS50893"/>
    </source>
</evidence>
<dbReference type="GO" id="GO:0016887">
    <property type="term" value="F:ATP hydrolysis activity"/>
    <property type="evidence" value="ECO:0007669"/>
    <property type="project" value="InterPro"/>
</dbReference>
<feature type="transmembrane region" description="Helical" evidence="9">
    <location>
        <begin position="900"/>
        <end position="925"/>
    </location>
</feature>
<dbReference type="InterPro" id="IPR003593">
    <property type="entry name" value="AAA+_ATPase"/>
</dbReference>
<keyword evidence="4 9" id="KW-0812">Transmembrane</keyword>
<feature type="domain" description="ABC transporter" evidence="10">
    <location>
        <begin position="1189"/>
        <end position="1455"/>
    </location>
</feature>
<dbReference type="SUPFAM" id="SSF52540">
    <property type="entry name" value="P-loop containing nucleoside triphosphate hydrolases"/>
    <property type="match status" value="2"/>
</dbReference>
<dbReference type="Pfam" id="PF00005">
    <property type="entry name" value="ABC_tran"/>
    <property type="match status" value="2"/>
</dbReference>
<keyword evidence="6" id="KW-0067">ATP-binding</keyword>
<feature type="transmembrane region" description="Helical" evidence="9">
    <location>
        <begin position="196"/>
        <end position="218"/>
    </location>
</feature>
<dbReference type="Gene3D" id="1.20.1560.10">
    <property type="entry name" value="ABC transporter type 1, transmembrane domain"/>
    <property type="match status" value="1"/>
</dbReference>